<evidence type="ECO:0000313" key="2">
    <source>
        <dbReference type="EMBL" id="MSE22011.1"/>
    </source>
</evidence>
<comment type="caution">
    <text evidence="2">The sequence shown here is derived from an EMBL/GenBank/DDBJ whole genome shotgun (WGS) entry which is preliminary data.</text>
</comment>
<feature type="non-terminal residue" evidence="2">
    <location>
        <position position="43"/>
    </location>
</feature>
<name>A0A844ECQ3_9LACO</name>
<dbReference type="InterPro" id="IPR011990">
    <property type="entry name" value="TPR-like_helical_dom_sf"/>
</dbReference>
<gene>
    <name evidence="2" type="ORF">GKC44_12370</name>
</gene>
<dbReference type="InterPro" id="IPR001387">
    <property type="entry name" value="Cro/C1-type_HTH"/>
</dbReference>
<protein>
    <submittedName>
        <fullName evidence="2">Helix-turn-helix domain-containing protein</fullName>
    </submittedName>
</protein>
<organism evidence="2 3">
    <name type="scientific">Lentilactobacillus parabuchneri</name>
    <dbReference type="NCBI Taxonomy" id="152331"/>
    <lineage>
        <taxon>Bacteria</taxon>
        <taxon>Bacillati</taxon>
        <taxon>Bacillota</taxon>
        <taxon>Bacilli</taxon>
        <taxon>Lactobacillales</taxon>
        <taxon>Lactobacillaceae</taxon>
        <taxon>Lentilactobacillus</taxon>
    </lineage>
</organism>
<dbReference type="PROSITE" id="PS50943">
    <property type="entry name" value="HTH_CROC1"/>
    <property type="match status" value="1"/>
</dbReference>
<evidence type="ECO:0000313" key="3">
    <source>
        <dbReference type="Proteomes" id="UP000491237"/>
    </source>
</evidence>
<feature type="domain" description="HTH cro/C1-type" evidence="1">
    <location>
        <begin position="10"/>
        <end position="39"/>
    </location>
</feature>
<dbReference type="InterPro" id="IPR010982">
    <property type="entry name" value="Lambda_DNA-bd_dom_sf"/>
</dbReference>
<accession>A0A844ECQ3</accession>
<reference evidence="2 3" key="1">
    <citation type="submission" date="2019-11" db="EMBL/GenBank/DDBJ databases">
        <title>Draft Genome Sequence of Plant Growth-Promoting Rhizosphere-Associated Bacteria.</title>
        <authorList>
            <person name="Vasilyev I.Y."/>
            <person name="Radchenko V."/>
            <person name="Ilnitskaya E.V."/>
        </authorList>
    </citation>
    <scope>NUCLEOTIDE SEQUENCE [LARGE SCALE GENOMIC DNA]</scope>
    <source>
        <strain evidence="2 3">VRA_07sq_f</strain>
    </source>
</reference>
<dbReference type="Pfam" id="PF01381">
    <property type="entry name" value="HTH_3"/>
    <property type="match status" value="1"/>
</dbReference>
<dbReference type="SUPFAM" id="SSF47413">
    <property type="entry name" value="lambda repressor-like DNA-binding domains"/>
    <property type="match status" value="1"/>
</dbReference>
<dbReference type="EMBL" id="WKKY01000755">
    <property type="protein sequence ID" value="MSE22011.1"/>
    <property type="molecule type" value="Genomic_DNA"/>
</dbReference>
<dbReference type="Gene3D" id="1.25.40.10">
    <property type="entry name" value="Tetratricopeptide repeat domain"/>
    <property type="match status" value="1"/>
</dbReference>
<dbReference type="GO" id="GO:0003677">
    <property type="term" value="F:DNA binding"/>
    <property type="evidence" value="ECO:0007669"/>
    <property type="project" value="InterPro"/>
</dbReference>
<dbReference type="Proteomes" id="UP000491237">
    <property type="component" value="Unassembled WGS sequence"/>
</dbReference>
<dbReference type="CDD" id="cd00093">
    <property type="entry name" value="HTH_XRE"/>
    <property type="match status" value="1"/>
</dbReference>
<sequence>MAMVITGSLIRKARRDKGMSQVQLAEEICTQATISSIESRNTC</sequence>
<proteinExistence type="predicted"/>
<dbReference type="AlphaFoldDB" id="A0A844ECQ3"/>
<evidence type="ECO:0000259" key="1">
    <source>
        <dbReference type="PROSITE" id="PS50943"/>
    </source>
</evidence>